<dbReference type="InterPro" id="IPR005813">
    <property type="entry name" value="Ribosomal_bL20"/>
</dbReference>
<dbReference type="RefSeq" id="WP_160131698.1">
    <property type="nucleotide sequence ID" value="NZ_CP019288.1"/>
</dbReference>
<dbReference type="KEGG" id="kan:IMCC3317_46100"/>
<evidence type="ECO:0000256" key="6">
    <source>
        <dbReference type="ARBA" id="ARBA00035172"/>
    </source>
</evidence>
<keyword evidence="5 7" id="KW-0687">Ribonucleoprotein</keyword>
<evidence type="ECO:0000256" key="8">
    <source>
        <dbReference type="RuleBase" id="RU000560"/>
    </source>
</evidence>
<sequence>MPRSVNAVARRARRKKVLKQAKGYFGRRKNVWTVAKNAVDKAMGYSYRDRRNKKRTFRALWITRINAGARLNGLSYSQFMGKVKANDIELNRKVLADLAMNHPDTFKAIVEKVK</sequence>
<dbReference type="EMBL" id="CP019288">
    <property type="protein sequence ID" value="QHI39205.1"/>
    <property type="molecule type" value="Genomic_DNA"/>
</dbReference>
<evidence type="ECO:0000256" key="7">
    <source>
        <dbReference type="HAMAP-Rule" id="MF_00382"/>
    </source>
</evidence>
<dbReference type="SUPFAM" id="SSF74731">
    <property type="entry name" value="Ribosomal protein L20"/>
    <property type="match status" value="1"/>
</dbReference>
<dbReference type="InterPro" id="IPR049946">
    <property type="entry name" value="RIBOSOMAL_L20_CS"/>
</dbReference>
<reference evidence="9 10" key="1">
    <citation type="journal article" date="2013" name="Int. J. Syst. Evol. Microbiol.">
        <title>Kordia antarctica sp. nov., isolated from Antarctic seawater.</title>
        <authorList>
            <person name="Baek K."/>
            <person name="Choi A."/>
            <person name="Kang I."/>
            <person name="Lee K."/>
            <person name="Cho J.C."/>
        </authorList>
    </citation>
    <scope>NUCLEOTIDE SEQUENCE [LARGE SCALE GENOMIC DNA]</scope>
    <source>
        <strain evidence="9 10">IMCC3317</strain>
    </source>
</reference>
<keyword evidence="3 7" id="KW-0694">RNA-binding</keyword>
<dbReference type="PANTHER" id="PTHR10986">
    <property type="entry name" value="39S RIBOSOMAL PROTEIN L20"/>
    <property type="match status" value="1"/>
</dbReference>
<evidence type="ECO:0000256" key="4">
    <source>
        <dbReference type="ARBA" id="ARBA00022980"/>
    </source>
</evidence>
<comment type="function">
    <text evidence="7 8">Binds directly to 23S ribosomal RNA and is necessary for the in vitro assembly process of the 50S ribosomal subunit. It is not involved in the protein synthesizing functions of that subunit.</text>
</comment>
<dbReference type="GO" id="GO:1990904">
    <property type="term" value="C:ribonucleoprotein complex"/>
    <property type="evidence" value="ECO:0007669"/>
    <property type="project" value="UniProtKB-KW"/>
</dbReference>
<dbReference type="GO" id="GO:0003735">
    <property type="term" value="F:structural constituent of ribosome"/>
    <property type="evidence" value="ECO:0007669"/>
    <property type="project" value="InterPro"/>
</dbReference>
<accession>A0A7L4ZRD0</accession>
<proteinExistence type="inferred from homology"/>
<dbReference type="InterPro" id="IPR035566">
    <property type="entry name" value="Ribosomal_protein_bL20_C"/>
</dbReference>
<gene>
    <name evidence="7 9" type="primary">rplT</name>
    <name evidence="9" type="ORF">IMCC3317_46100</name>
</gene>
<evidence type="ECO:0000256" key="2">
    <source>
        <dbReference type="ARBA" id="ARBA00022730"/>
    </source>
</evidence>
<dbReference type="Gene3D" id="1.10.1900.20">
    <property type="entry name" value="Ribosomal protein L20"/>
    <property type="match status" value="1"/>
</dbReference>
<dbReference type="FunFam" id="1.10.1900.20:FF:000001">
    <property type="entry name" value="50S ribosomal protein L20"/>
    <property type="match status" value="1"/>
</dbReference>
<dbReference type="PROSITE" id="PS00937">
    <property type="entry name" value="RIBOSOMAL_L20"/>
    <property type="match status" value="1"/>
</dbReference>
<dbReference type="PRINTS" id="PR00062">
    <property type="entry name" value="RIBOSOMALL20"/>
</dbReference>
<keyword evidence="4 7" id="KW-0689">Ribosomal protein</keyword>
<dbReference type="GO" id="GO:0005840">
    <property type="term" value="C:ribosome"/>
    <property type="evidence" value="ECO:0007669"/>
    <property type="project" value="UniProtKB-KW"/>
</dbReference>
<dbReference type="NCBIfam" id="TIGR01032">
    <property type="entry name" value="rplT_bact"/>
    <property type="match status" value="1"/>
</dbReference>
<keyword evidence="10" id="KW-1185">Reference proteome</keyword>
<organism evidence="9 10">
    <name type="scientific">Kordia antarctica</name>
    <dbReference type="NCBI Taxonomy" id="1218801"/>
    <lineage>
        <taxon>Bacteria</taxon>
        <taxon>Pseudomonadati</taxon>
        <taxon>Bacteroidota</taxon>
        <taxon>Flavobacteriia</taxon>
        <taxon>Flavobacteriales</taxon>
        <taxon>Flavobacteriaceae</taxon>
        <taxon>Kordia</taxon>
    </lineage>
</organism>
<evidence type="ECO:0000256" key="5">
    <source>
        <dbReference type="ARBA" id="ARBA00023274"/>
    </source>
</evidence>
<dbReference type="CDD" id="cd07026">
    <property type="entry name" value="Ribosomal_L20"/>
    <property type="match status" value="1"/>
</dbReference>
<comment type="similarity">
    <text evidence="1 7 8">Belongs to the bacterial ribosomal protein bL20 family.</text>
</comment>
<evidence type="ECO:0000256" key="1">
    <source>
        <dbReference type="ARBA" id="ARBA00007698"/>
    </source>
</evidence>
<dbReference type="GO" id="GO:0019843">
    <property type="term" value="F:rRNA binding"/>
    <property type="evidence" value="ECO:0007669"/>
    <property type="project" value="UniProtKB-UniRule"/>
</dbReference>
<dbReference type="HAMAP" id="MF_00382">
    <property type="entry name" value="Ribosomal_bL20"/>
    <property type="match status" value="1"/>
</dbReference>
<dbReference type="Proteomes" id="UP000464657">
    <property type="component" value="Chromosome"/>
</dbReference>
<dbReference type="Pfam" id="PF00453">
    <property type="entry name" value="Ribosomal_L20"/>
    <property type="match status" value="1"/>
</dbReference>
<keyword evidence="2 7" id="KW-0699">rRNA-binding</keyword>
<dbReference type="GO" id="GO:0000027">
    <property type="term" value="P:ribosomal large subunit assembly"/>
    <property type="evidence" value="ECO:0007669"/>
    <property type="project" value="UniProtKB-UniRule"/>
</dbReference>
<evidence type="ECO:0000313" key="10">
    <source>
        <dbReference type="Proteomes" id="UP000464657"/>
    </source>
</evidence>
<protein>
    <recommendedName>
        <fullName evidence="6 7">Large ribosomal subunit protein bL20</fullName>
    </recommendedName>
</protein>
<evidence type="ECO:0000313" key="9">
    <source>
        <dbReference type="EMBL" id="QHI39205.1"/>
    </source>
</evidence>
<dbReference type="GO" id="GO:0006412">
    <property type="term" value="P:translation"/>
    <property type="evidence" value="ECO:0007669"/>
    <property type="project" value="InterPro"/>
</dbReference>
<dbReference type="Gene3D" id="6.10.160.10">
    <property type="match status" value="1"/>
</dbReference>
<dbReference type="AlphaFoldDB" id="A0A7L4ZRD0"/>
<name>A0A7L4ZRD0_9FLAO</name>
<evidence type="ECO:0000256" key="3">
    <source>
        <dbReference type="ARBA" id="ARBA00022884"/>
    </source>
</evidence>
<dbReference type="OrthoDB" id="9808966at2"/>